<sequence length="111" mass="12451">MRVRQIFLVVSVVTMVCGCSGGNADGQMRRELMEKAEEYQQEKIYIKGPEGTPFAFLVERGNGTGEVVRKDIGGCGESQIKQEIDKKMLDAVLRENGEKNHKKMKKIEKSS</sequence>
<protein>
    <recommendedName>
        <fullName evidence="3">Lipoprotein</fullName>
    </recommendedName>
</protein>
<evidence type="ECO:0000313" key="2">
    <source>
        <dbReference type="Proteomes" id="UP000195455"/>
    </source>
</evidence>
<name>A0A1Y3TZC7_9FIRM</name>
<comment type="caution">
    <text evidence="1">The sequence shown here is derived from an EMBL/GenBank/DDBJ whole genome shotgun (WGS) entry which is preliminary data.</text>
</comment>
<proteinExistence type="predicted"/>
<accession>A0A1Y3TZC7</accession>
<dbReference type="Proteomes" id="UP000195455">
    <property type="component" value="Unassembled WGS sequence"/>
</dbReference>
<evidence type="ECO:0008006" key="3">
    <source>
        <dbReference type="Google" id="ProtNLM"/>
    </source>
</evidence>
<dbReference type="PROSITE" id="PS51257">
    <property type="entry name" value="PROKAR_LIPOPROTEIN"/>
    <property type="match status" value="1"/>
</dbReference>
<organism evidence="1 2">
    <name type="scientific">Anaerotignum lactatifermentans</name>
    <dbReference type="NCBI Taxonomy" id="160404"/>
    <lineage>
        <taxon>Bacteria</taxon>
        <taxon>Bacillati</taxon>
        <taxon>Bacillota</taxon>
        <taxon>Clostridia</taxon>
        <taxon>Lachnospirales</taxon>
        <taxon>Anaerotignaceae</taxon>
        <taxon>Anaerotignum</taxon>
    </lineage>
</organism>
<evidence type="ECO:0000313" key="1">
    <source>
        <dbReference type="EMBL" id="OUN39569.1"/>
    </source>
</evidence>
<dbReference type="EMBL" id="NFHM01000039">
    <property type="protein sequence ID" value="OUN39569.1"/>
    <property type="molecule type" value="Genomic_DNA"/>
</dbReference>
<gene>
    <name evidence="1" type="ORF">B5G26_15145</name>
</gene>
<dbReference type="AlphaFoldDB" id="A0A1Y3TZC7"/>
<reference evidence="2" key="1">
    <citation type="submission" date="2017-04" db="EMBL/GenBank/DDBJ databases">
        <title>Function of individual gut microbiota members based on whole genome sequencing of pure cultures obtained from chicken caecum.</title>
        <authorList>
            <person name="Medvecky M."/>
            <person name="Cejkova D."/>
            <person name="Polansky O."/>
            <person name="Karasova D."/>
            <person name="Kubasova T."/>
            <person name="Cizek A."/>
            <person name="Rychlik I."/>
        </authorList>
    </citation>
    <scope>NUCLEOTIDE SEQUENCE [LARGE SCALE GENOMIC DNA]</scope>
    <source>
        <strain evidence="2">An75</strain>
    </source>
</reference>